<keyword evidence="2" id="KW-1185">Reference proteome</keyword>
<dbReference type="EMBL" id="BPRC01000001">
    <property type="protein sequence ID" value="GJE63184.1"/>
    <property type="molecule type" value="Genomic_DNA"/>
</dbReference>
<organism evidence="1 2">
    <name type="scientific">Methylorubrum aminovorans</name>
    <dbReference type="NCBI Taxonomy" id="269069"/>
    <lineage>
        <taxon>Bacteria</taxon>
        <taxon>Pseudomonadati</taxon>
        <taxon>Pseudomonadota</taxon>
        <taxon>Alphaproteobacteria</taxon>
        <taxon>Hyphomicrobiales</taxon>
        <taxon>Methylobacteriaceae</taxon>
        <taxon>Methylorubrum</taxon>
    </lineage>
</organism>
<evidence type="ECO:0000313" key="2">
    <source>
        <dbReference type="Proteomes" id="UP001055039"/>
    </source>
</evidence>
<reference evidence="1" key="2">
    <citation type="submission" date="2021-08" db="EMBL/GenBank/DDBJ databases">
        <authorList>
            <person name="Tani A."/>
            <person name="Ola A."/>
            <person name="Ogura Y."/>
            <person name="Katsura K."/>
            <person name="Hayashi T."/>
        </authorList>
    </citation>
    <scope>NUCLEOTIDE SEQUENCE</scope>
    <source>
        <strain evidence="1">NBRC 15686</strain>
    </source>
</reference>
<sequence length="89" mass="10146">MSEPYTHTRWLVHSIRCVPPNDIEKLRSVPFTDADPAFFAWMSEHIPSASFNEVVRSGGRKGDVGTINFNIEVTIPDPDEAVAYRLRWT</sequence>
<dbReference type="RefSeq" id="WP_238221962.1">
    <property type="nucleotide sequence ID" value="NZ_BAAADH010000020.1"/>
</dbReference>
<accession>A0ABQ4U886</accession>
<evidence type="ECO:0000313" key="1">
    <source>
        <dbReference type="EMBL" id="GJE63184.1"/>
    </source>
</evidence>
<name>A0ABQ4U886_9HYPH</name>
<reference evidence="1" key="1">
    <citation type="journal article" date="2021" name="Front. Microbiol.">
        <title>Comprehensive Comparative Genomics and Phenotyping of Methylobacterium Species.</title>
        <authorList>
            <person name="Alessa O."/>
            <person name="Ogura Y."/>
            <person name="Fujitani Y."/>
            <person name="Takami H."/>
            <person name="Hayashi T."/>
            <person name="Sahin N."/>
            <person name="Tani A."/>
        </authorList>
    </citation>
    <scope>NUCLEOTIDE SEQUENCE</scope>
    <source>
        <strain evidence="1">NBRC 15686</strain>
    </source>
</reference>
<comment type="caution">
    <text evidence="1">The sequence shown here is derived from an EMBL/GenBank/DDBJ whole genome shotgun (WGS) entry which is preliminary data.</text>
</comment>
<dbReference type="Proteomes" id="UP001055039">
    <property type="component" value="Unassembled WGS sequence"/>
</dbReference>
<proteinExistence type="predicted"/>
<protein>
    <submittedName>
        <fullName evidence="1">Uncharacterized protein</fullName>
    </submittedName>
</protein>
<gene>
    <name evidence="1" type="ORF">LNAOJCKE_0378</name>
</gene>